<keyword evidence="2" id="KW-0614">Plasmid</keyword>
<name>A0A2H4TL93_ECOLX</name>
<feature type="transmembrane region" description="Helical" evidence="1">
    <location>
        <begin position="161"/>
        <end position="186"/>
    </location>
</feature>
<dbReference type="AlphaFoldDB" id="A0A2H4TL93"/>
<geneLocation type="plasmid" evidence="3">
    <name>pcv839-15-p3</name>
</geneLocation>
<dbReference type="RefSeq" id="WP_063079330.1">
    <property type="nucleotide sequence ID" value="NZ_NLFS01000028.1"/>
</dbReference>
<feature type="transmembrane region" description="Helical" evidence="1">
    <location>
        <begin position="92"/>
        <end position="115"/>
    </location>
</feature>
<gene>
    <name evidence="2" type="ORF">CV83915_3p0009</name>
</gene>
<keyword evidence="1" id="KW-1133">Transmembrane helix</keyword>
<organism evidence="2 3">
    <name type="scientific">Escherichia coli</name>
    <dbReference type="NCBI Taxonomy" id="562"/>
    <lineage>
        <taxon>Bacteria</taxon>
        <taxon>Pseudomonadati</taxon>
        <taxon>Pseudomonadota</taxon>
        <taxon>Gammaproteobacteria</taxon>
        <taxon>Enterobacterales</taxon>
        <taxon>Enterobacteriaceae</taxon>
        <taxon>Escherichia</taxon>
    </lineage>
</organism>
<dbReference type="Proteomes" id="UP000236551">
    <property type="component" value="Plasmid pCV839-15-p3"/>
</dbReference>
<reference evidence="2 3" key="1">
    <citation type="submission" date="2017-11" db="EMBL/GenBank/DDBJ databases">
        <title>Escherichia coli CV839-15 Genome sequencing and assembly.</title>
        <authorList>
            <person name="Li Z."/>
            <person name="Song N."/>
            <person name="Li W."/>
            <person name="Philip H.R."/>
            <person name="Bu Z."/>
            <person name="Siguo L."/>
        </authorList>
    </citation>
    <scope>NUCLEOTIDE SEQUENCE [LARGE SCALE GENOMIC DNA]</scope>
    <source>
        <strain evidence="2 3">CV839-15</strain>
        <plasmid evidence="3">Plasmid pcv839-15-p3</plasmid>
    </source>
</reference>
<feature type="transmembrane region" description="Helical" evidence="1">
    <location>
        <begin position="127"/>
        <end position="149"/>
    </location>
</feature>
<dbReference type="EMBL" id="CP024977">
    <property type="protein sequence ID" value="ATZ30307.1"/>
    <property type="molecule type" value="Genomic_DNA"/>
</dbReference>
<evidence type="ECO:0000256" key="1">
    <source>
        <dbReference type="SAM" id="Phobius"/>
    </source>
</evidence>
<protein>
    <submittedName>
        <fullName evidence="2">Putative O-antigen polymerase domain protein</fullName>
    </submittedName>
</protein>
<feature type="transmembrane region" description="Helical" evidence="1">
    <location>
        <begin position="51"/>
        <end position="72"/>
    </location>
</feature>
<accession>A0A2H4TL93</accession>
<sequence length="226" mass="26122">MFRKLFKSVTSLVDAELRHNLRMNSEYQKYRWNIFERLLAWCSTYYGRAMLILWAGAIMIVLACLYLRPLLAPFGKKYFKGIEMLPQGLSDLLGGQLTIIGIVFPLVVGLISVLFQKKSTREHIQSAYQLYSGYMFAGLSGLSLAAFILVSELLSARGDKYLDICLVVVAIIWMIMNIGLSIWFFIQSLNVLDDRRRDRIMLKYFISKVVMQHIRTAVVKNWLAFR</sequence>
<keyword evidence="1" id="KW-0472">Membrane</keyword>
<evidence type="ECO:0000313" key="3">
    <source>
        <dbReference type="Proteomes" id="UP000236551"/>
    </source>
</evidence>
<evidence type="ECO:0000313" key="2">
    <source>
        <dbReference type="EMBL" id="ATZ30307.1"/>
    </source>
</evidence>
<proteinExistence type="predicted"/>
<keyword evidence="1" id="KW-0812">Transmembrane</keyword>